<comment type="caution">
    <text evidence="1">The sequence shown here is derived from an EMBL/GenBank/DDBJ whole genome shotgun (WGS) entry which is preliminary data.</text>
</comment>
<dbReference type="EMBL" id="NJHN03000032">
    <property type="protein sequence ID" value="KAH9423246.1"/>
    <property type="molecule type" value="Genomic_DNA"/>
</dbReference>
<protein>
    <submittedName>
        <fullName evidence="1">Uncharacterized protein</fullName>
    </submittedName>
</protein>
<organism evidence="1 2">
    <name type="scientific">Dermatophagoides pteronyssinus</name>
    <name type="common">European house dust mite</name>
    <dbReference type="NCBI Taxonomy" id="6956"/>
    <lineage>
        <taxon>Eukaryota</taxon>
        <taxon>Metazoa</taxon>
        <taxon>Ecdysozoa</taxon>
        <taxon>Arthropoda</taxon>
        <taxon>Chelicerata</taxon>
        <taxon>Arachnida</taxon>
        <taxon>Acari</taxon>
        <taxon>Acariformes</taxon>
        <taxon>Sarcoptiformes</taxon>
        <taxon>Astigmata</taxon>
        <taxon>Psoroptidia</taxon>
        <taxon>Analgoidea</taxon>
        <taxon>Pyroglyphidae</taxon>
        <taxon>Dermatophagoidinae</taxon>
        <taxon>Dermatophagoides</taxon>
    </lineage>
</organism>
<accession>A0ABQ8JKW4</accession>
<evidence type="ECO:0000313" key="2">
    <source>
        <dbReference type="Proteomes" id="UP000887458"/>
    </source>
</evidence>
<dbReference type="Proteomes" id="UP000887458">
    <property type="component" value="Unassembled WGS sequence"/>
</dbReference>
<reference evidence="1 2" key="1">
    <citation type="journal article" date="2018" name="J. Allergy Clin. Immunol.">
        <title>High-quality assembly of Dermatophagoides pteronyssinus genome and transcriptome reveals a wide range of novel allergens.</title>
        <authorList>
            <person name="Liu X.Y."/>
            <person name="Yang K.Y."/>
            <person name="Wang M.Q."/>
            <person name="Kwok J.S."/>
            <person name="Zeng X."/>
            <person name="Yang Z."/>
            <person name="Xiao X.J."/>
            <person name="Lau C.P."/>
            <person name="Li Y."/>
            <person name="Huang Z.M."/>
            <person name="Ba J.G."/>
            <person name="Yim A.K."/>
            <person name="Ouyang C.Y."/>
            <person name="Ngai S.M."/>
            <person name="Chan T.F."/>
            <person name="Leung E.L."/>
            <person name="Liu L."/>
            <person name="Liu Z.G."/>
            <person name="Tsui S.K."/>
        </authorList>
    </citation>
    <scope>NUCLEOTIDE SEQUENCE [LARGE SCALE GENOMIC DNA]</scope>
    <source>
        <strain evidence="1">Derp</strain>
    </source>
</reference>
<name>A0ABQ8JKW4_DERPT</name>
<sequence length="72" mass="7667">MIDGCTGKLFKSNFGSASIADCKPVGESSNAKTCFGLIRWPFSLKRSIQIKYGNGFGLFCSPISGSEPAITK</sequence>
<evidence type="ECO:0000313" key="1">
    <source>
        <dbReference type="EMBL" id="KAH9423246.1"/>
    </source>
</evidence>
<reference evidence="1 2" key="2">
    <citation type="journal article" date="2022" name="Mol. Biol. Evol.">
        <title>Comparative Genomics Reveals Insights into the Divergent Evolution of Astigmatic Mites and Household Pest Adaptations.</title>
        <authorList>
            <person name="Xiong Q."/>
            <person name="Wan A.T."/>
            <person name="Liu X."/>
            <person name="Fung C.S."/>
            <person name="Xiao X."/>
            <person name="Malainual N."/>
            <person name="Hou J."/>
            <person name="Wang L."/>
            <person name="Wang M."/>
            <person name="Yang K.Y."/>
            <person name="Cui Y."/>
            <person name="Leung E.L."/>
            <person name="Nong W."/>
            <person name="Shin S.K."/>
            <person name="Au S.W."/>
            <person name="Jeong K.Y."/>
            <person name="Chew F.T."/>
            <person name="Hui J.H."/>
            <person name="Leung T.F."/>
            <person name="Tungtrongchitr A."/>
            <person name="Zhong N."/>
            <person name="Liu Z."/>
            <person name="Tsui S.K."/>
        </authorList>
    </citation>
    <scope>NUCLEOTIDE SEQUENCE [LARGE SCALE GENOMIC DNA]</scope>
    <source>
        <strain evidence="1">Derp</strain>
    </source>
</reference>
<keyword evidence="2" id="KW-1185">Reference proteome</keyword>
<proteinExistence type="predicted"/>
<gene>
    <name evidence="1" type="ORF">DERP_003524</name>
</gene>